<dbReference type="AlphaFoldDB" id="A0A1G6WSG5"/>
<accession>A0A1G6WSG5</accession>
<dbReference type="Gene3D" id="3.30.750.24">
    <property type="entry name" value="STAS domain"/>
    <property type="match status" value="1"/>
</dbReference>
<sequence>MEERPFSATPSPGLLTVSGSVDEYAVIALRNALREQTADYTTSLSVDLTDADYLPSVAVSVLVAAMRSSEQNGASLSLVAAPGTIAQRVLMVCALPYRETVDEENTPPDNPVVA</sequence>
<dbReference type="CDD" id="cd07043">
    <property type="entry name" value="STAS_anti-anti-sigma_factors"/>
    <property type="match status" value="1"/>
</dbReference>
<keyword evidence="2" id="KW-1185">Reference proteome</keyword>
<evidence type="ECO:0000313" key="2">
    <source>
        <dbReference type="Proteomes" id="UP000199034"/>
    </source>
</evidence>
<dbReference type="Proteomes" id="UP000199034">
    <property type="component" value="Unassembled WGS sequence"/>
</dbReference>
<evidence type="ECO:0000313" key="1">
    <source>
        <dbReference type="EMBL" id="SDD68860.1"/>
    </source>
</evidence>
<dbReference type="EMBL" id="FMZM01000010">
    <property type="protein sequence ID" value="SDD68860.1"/>
    <property type="molecule type" value="Genomic_DNA"/>
</dbReference>
<dbReference type="InterPro" id="IPR036513">
    <property type="entry name" value="STAS_dom_sf"/>
</dbReference>
<dbReference type="STRING" id="1045774.SAMN05421872_11046"/>
<dbReference type="RefSeq" id="WP_090859267.1">
    <property type="nucleotide sequence ID" value="NZ_FMZM01000010.1"/>
</dbReference>
<organism evidence="1 2">
    <name type="scientific">Nocardioides lianchengensis</name>
    <dbReference type="NCBI Taxonomy" id="1045774"/>
    <lineage>
        <taxon>Bacteria</taxon>
        <taxon>Bacillati</taxon>
        <taxon>Actinomycetota</taxon>
        <taxon>Actinomycetes</taxon>
        <taxon>Propionibacteriales</taxon>
        <taxon>Nocardioidaceae</taxon>
        <taxon>Nocardioides</taxon>
    </lineage>
</organism>
<dbReference type="InterPro" id="IPR002645">
    <property type="entry name" value="STAS_dom"/>
</dbReference>
<dbReference type="PROSITE" id="PS50801">
    <property type="entry name" value="STAS"/>
    <property type="match status" value="1"/>
</dbReference>
<dbReference type="OrthoDB" id="3789899at2"/>
<reference evidence="1 2" key="1">
    <citation type="submission" date="2016-10" db="EMBL/GenBank/DDBJ databases">
        <authorList>
            <person name="de Groot N.N."/>
        </authorList>
    </citation>
    <scope>NUCLEOTIDE SEQUENCE [LARGE SCALE GENOMIC DNA]</scope>
    <source>
        <strain evidence="1 2">CGMCC 4.6858</strain>
    </source>
</reference>
<proteinExistence type="predicted"/>
<dbReference type="SUPFAM" id="SSF52091">
    <property type="entry name" value="SpoIIaa-like"/>
    <property type="match status" value="1"/>
</dbReference>
<dbReference type="Pfam" id="PF01740">
    <property type="entry name" value="STAS"/>
    <property type="match status" value="1"/>
</dbReference>
<gene>
    <name evidence="1" type="ORF">SAMN05421872_11046</name>
</gene>
<name>A0A1G6WSG5_9ACTN</name>
<protein>
    <submittedName>
        <fullName evidence="1">Anti-anti-sigma factor</fullName>
    </submittedName>
</protein>